<reference evidence="3" key="1">
    <citation type="submission" date="2016-06" db="EMBL/GenBank/DDBJ databases">
        <authorList>
            <person name="Sutton G."/>
            <person name="Brinkac L."/>
            <person name="Sanka R."/>
            <person name="Adams M."/>
            <person name="Lau E."/>
            <person name="Sam S."/>
            <person name="Sreng N."/>
            <person name="Him V."/>
            <person name="Kerleguer A."/>
            <person name="Cheng S."/>
        </authorList>
    </citation>
    <scope>NUCLEOTIDE SEQUENCE [LARGE SCALE GENOMIC DNA]</scope>
    <source>
        <strain evidence="3">E861</strain>
    </source>
</reference>
<sequence>MFSAARFLPADGVTRWPPATADQSPVIQGFGTSLQVTRSDAAVGDATINHVVAKDAMHRRIGACLGPSAPTAAAN</sequence>
<evidence type="ECO:0000313" key="2">
    <source>
        <dbReference type="EMBL" id="OBI51592.1"/>
    </source>
</evidence>
<proteinExistence type="predicted"/>
<evidence type="ECO:0000313" key="3">
    <source>
        <dbReference type="Proteomes" id="UP000093592"/>
    </source>
</evidence>
<organism evidence="2 3">
    <name type="scientific">Mycobacterium kyorinense</name>
    <dbReference type="NCBI Taxonomy" id="487514"/>
    <lineage>
        <taxon>Bacteria</taxon>
        <taxon>Bacillati</taxon>
        <taxon>Actinomycetota</taxon>
        <taxon>Actinomycetes</taxon>
        <taxon>Mycobacteriales</taxon>
        <taxon>Mycobacteriaceae</taxon>
        <taxon>Mycobacterium</taxon>
    </lineage>
</organism>
<dbReference type="AlphaFoldDB" id="A0A1A2ZQ41"/>
<dbReference type="EMBL" id="LZKJ01000038">
    <property type="protein sequence ID" value="OBI51592.1"/>
    <property type="molecule type" value="Genomic_DNA"/>
</dbReference>
<dbReference type="Proteomes" id="UP000093592">
    <property type="component" value="Unassembled WGS sequence"/>
</dbReference>
<name>A0A1A2ZQ41_9MYCO</name>
<evidence type="ECO:0000256" key="1">
    <source>
        <dbReference type="SAM" id="MobiDB-lite"/>
    </source>
</evidence>
<gene>
    <name evidence="2" type="ORF">A5707_13685</name>
</gene>
<comment type="caution">
    <text evidence="2">The sequence shown here is derived from an EMBL/GenBank/DDBJ whole genome shotgun (WGS) entry which is preliminary data.</text>
</comment>
<feature type="region of interest" description="Disordered" evidence="1">
    <location>
        <begin position="1"/>
        <end position="24"/>
    </location>
</feature>
<protein>
    <submittedName>
        <fullName evidence="2">Uncharacterized protein</fullName>
    </submittedName>
</protein>
<accession>A0A1A2ZQ41</accession>